<keyword evidence="8" id="KW-0472">Membrane</keyword>
<dbReference type="PANTHER" id="PTHR45453">
    <property type="entry name" value="PHOSPHATE REGULON SENSOR PROTEIN PHOR"/>
    <property type="match status" value="1"/>
</dbReference>
<dbReference type="Pfam" id="PF00512">
    <property type="entry name" value="HisKA"/>
    <property type="match status" value="1"/>
</dbReference>
<dbReference type="InterPro" id="IPR050351">
    <property type="entry name" value="BphY/WalK/GraS-like"/>
</dbReference>
<dbReference type="InterPro" id="IPR036097">
    <property type="entry name" value="HisK_dim/P_sf"/>
</dbReference>
<evidence type="ECO:0000259" key="9">
    <source>
        <dbReference type="PROSITE" id="PS50109"/>
    </source>
</evidence>
<evidence type="ECO:0000256" key="4">
    <source>
        <dbReference type="ARBA" id="ARBA00022553"/>
    </source>
</evidence>
<dbReference type="SUPFAM" id="SSF55874">
    <property type="entry name" value="ATPase domain of HSP90 chaperone/DNA topoisomerase II/histidine kinase"/>
    <property type="match status" value="1"/>
</dbReference>
<comment type="catalytic activity">
    <reaction evidence="1">
        <text>ATP + protein L-histidine = ADP + protein N-phospho-L-histidine.</text>
        <dbReference type="EC" id="2.7.13.3"/>
    </reaction>
</comment>
<dbReference type="EMBL" id="JBHSAC010000069">
    <property type="protein sequence ID" value="MFC3932744.1"/>
    <property type="molecule type" value="Genomic_DNA"/>
</dbReference>
<dbReference type="Gene3D" id="1.10.287.130">
    <property type="match status" value="1"/>
</dbReference>
<dbReference type="PANTHER" id="PTHR45453:SF1">
    <property type="entry name" value="PHOSPHATE REGULON SENSOR PROTEIN PHOR"/>
    <property type="match status" value="1"/>
</dbReference>
<dbReference type="SMART" id="SM00388">
    <property type="entry name" value="HisKA"/>
    <property type="match status" value="1"/>
</dbReference>
<dbReference type="EC" id="2.7.13.3" evidence="3"/>
<dbReference type="PRINTS" id="PR00344">
    <property type="entry name" value="BCTRLSENSOR"/>
</dbReference>
<feature type="domain" description="Histidine kinase" evidence="9">
    <location>
        <begin position="248"/>
        <end position="461"/>
    </location>
</feature>
<dbReference type="Proteomes" id="UP001595901">
    <property type="component" value="Unassembled WGS sequence"/>
</dbReference>
<keyword evidence="5" id="KW-0808">Transferase</keyword>
<comment type="caution">
    <text evidence="10">The sequence shown here is derived from an EMBL/GenBank/DDBJ whole genome shotgun (WGS) entry which is preliminary data.</text>
</comment>
<dbReference type="RefSeq" id="WP_380432366.1">
    <property type="nucleotide sequence ID" value="NZ_JBHSAC010000069.1"/>
</dbReference>
<keyword evidence="7" id="KW-0902">Two-component regulatory system</keyword>
<dbReference type="SMART" id="SM00387">
    <property type="entry name" value="HATPase_c"/>
    <property type="match status" value="1"/>
</dbReference>
<evidence type="ECO:0000256" key="2">
    <source>
        <dbReference type="ARBA" id="ARBA00004370"/>
    </source>
</evidence>
<dbReference type="GO" id="GO:0016301">
    <property type="term" value="F:kinase activity"/>
    <property type="evidence" value="ECO:0007669"/>
    <property type="project" value="UniProtKB-KW"/>
</dbReference>
<feature type="transmembrane region" description="Helical" evidence="8">
    <location>
        <begin position="16"/>
        <end position="36"/>
    </location>
</feature>
<dbReference type="InterPro" id="IPR005467">
    <property type="entry name" value="His_kinase_dom"/>
</dbReference>
<keyword evidence="11" id="KW-1185">Reference proteome</keyword>
<name>A0ABV8D351_9STRE</name>
<evidence type="ECO:0000256" key="3">
    <source>
        <dbReference type="ARBA" id="ARBA00012438"/>
    </source>
</evidence>
<evidence type="ECO:0000313" key="10">
    <source>
        <dbReference type="EMBL" id="MFC3932744.1"/>
    </source>
</evidence>
<evidence type="ECO:0000256" key="5">
    <source>
        <dbReference type="ARBA" id="ARBA00022679"/>
    </source>
</evidence>
<sequence>MLNKLKQGLFSEGFSTFAHFLSIFTIIFAVMTILILQIMQIGVYSSVDDSINKAADNADSYIYMNMYKASFYSAFDERDAADISIFTDGDDFLGNGGTIDAPMNDTNNSAANKSHVEANGTIETVLYDHNGKILNSSEVFSGLSKLKMDKNLLNKINKISLSGNFQEQEHYRYKTIAVKDENFPKVAYVTIAISVNQLNAVNHRYRIIIISVMAVFWILSIFASVYLANWSRKPILAAYEKQKNFVEDASHELRTPLTVLQNRLESLFRKPDETILDNYETIASSLEEVRNMRILTTNLLNLARRDDKLKPEIEEIGSDFFDTIFENYEMIAVENGKVFTFSNETNGSIRSDKTLIKQLMTILFDNAVKYTNQDGAIDIKVLTKDKRLSIIVSDNGSGISDEDKVKIFDRFYRIDKARTRQTGGFGLGLSLAKQIVEALKGTITVRDNQPNGTVFDIKINI</sequence>
<comment type="subcellular location">
    <subcellularLocation>
        <location evidence="2">Membrane</location>
    </subcellularLocation>
</comment>
<dbReference type="CDD" id="cd00082">
    <property type="entry name" value="HisKA"/>
    <property type="match status" value="1"/>
</dbReference>
<keyword evidence="4" id="KW-0597">Phosphoprotein</keyword>
<dbReference type="CDD" id="cd00075">
    <property type="entry name" value="HATPase"/>
    <property type="match status" value="1"/>
</dbReference>
<evidence type="ECO:0000313" key="11">
    <source>
        <dbReference type="Proteomes" id="UP001595901"/>
    </source>
</evidence>
<keyword evidence="8" id="KW-0812">Transmembrane</keyword>
<dbReference type="InterPro" id="IPR003594">
    <property type="entry name" value="HATPase_dom"/>
</dbReference>
<dbReference type="InterPro" id="IPR004358">
    <property type="entry name" value="Sig_transdc_His_kin-like_C"/>
</dbReference>
<reference evidence="11" key="1">
    <citation type="journal article" date="2019" name="Int. J. Syst. Evol. Microbiol.">
        <title>The Global Catalogue of Microorganisms (GCM) 10K type strain sequencing project: providing services to taxonomists for standard genome sequencing and annotation.</title>
        <authorList>
            <consortium name="The Broad Institute Genomics Platform"/>
            <consortium name="The Broad Institute Genome Sequencing Center for Infectious Disease"/>
            <person name="Wu L."/>
            <person name="Ma J."/>
        </authorList>
    </citation>
    <scope>NUCLEOTIDE SEQUENCE [LARGE SCALE GENOMIC DNA]</scope>
    <source>
        <strain evidence="11">CCUG 58728</strain>
    </source>
</reference>
<dbReference type="SUPFAM" id="SSF47384">
    <property type="entry name" value="Homodimeric domain of signal transducing histidine kinase"/>
    <property type="match status" value="1"/>
</dbReference>
<evidence type="ECO:0000256" key="6">
    <source>
        <dbReference type="ARBA" id="ARBA00022777"/>
    </source>
</evidence>
<feature type="transmembrane region" description="Helical" evidence="8">
    <location>
        <begin position="207"/>
        <end position="228"/>
    </location>
</feature>
<evidence type="ECO:0000256" key="7">
    <source>
        <dbReference type="ARBA" id="ARBA00023012"/>
    </source>
</evidence>
<keyword evidence="8" id="KW-1133">Transmembrane helix</keyword>
<dbReference type="PROSITE" id="PS50109">
    <property type="entry name" value="HIS_KIN"/>
    <property type="match status" value="1"/>
</dbReference>
<dbReference type="InterPro" id="IPR003661">
    <property type="entry name" value="HisK_dim/P_dom"/>
</dbReference>
<organism evidence="10 11">
    <name type="scientific">Streptococcus dentapri</name>
    <dbReference type="NCBI Taxonomy" id="573564"/>
    <lineage>
        <taxon>Bacteria</taxon>
        <taxon>Bacillati</taxon>
        <taxon>Bacillota</taxon>
        <taxon>Bacilli</taxon>
        <taxon>Lactobacillales</taxon>
        <taxon>Streptococcaceae</taxon>
        <taxon>Streptococcus</taxon>
    </lineage>
</organism>
<accession>A0ABV8D351</accession>
<dbReference type="Gene3D" id="3.30.565.10">
    <property type="entry name" value="Histidine kinase-like ATPase, C-terminal domain"/>
    <property type="match status" value="1"/>
</dbReference>
<keyword evidence="6 10" id="KW-0418">Kinase</keyword>
<protein>
    <recommendedName>
        <fullName evidence="3">histidine kinase</fullName>
        <ecNumber evidence="3">2.7.13.3</ecNumber>
    </recommendedName>
</protein>
<evidence type="ECO:0000256" key="1">
    <source>
        <dbReference type="ARBA" id="ARBA00000085"/>
    </source>
</evidence>
<evidence type="ECO:0000256" key="8">
    <source>
        <dbReference type="SAM" id="Phobius"/>
    </source>
</evidence>
<dbReference type="InterPro" id="IPR036890">
    <property type="entry name" value="HATPase_C_sf"/>
</dbReference>
<gene>
    <name evidence="10" type="ORF">ACFOSE_08275</name>
</gene>
<dbReference type="Pfam" id="PF02518">
    <property type="entry name" value="HATPase_c"/>
    <property type="match status" value="1"/>
</dbReference>
<proteinExistence type="predicted"/>